<dbReference type="Proteomes" id="UP000295621">
    <property type="component" value="Unassembled WGS sequence"/>
</dbReference>
<evidence type="ECO:0000313" key="6">
    <source>
        <dbReference type="Proteomes" id="UP000295621"/>
    </source>
</evidence>
<feature type="domain" description="Non-reducing end beta-L-arabinofuranosidase-like GH127 middle" evidence="3">
    <location>
        <begin position="428"/>
        <end position="502"/>
    </location>
</feature>
<reference evidence="5 6" key="1">
    <citation type="submission" date="2019-02" db="EMBL/GenBank/DDBJ databases">
        <title>Draft genome sequences of novel Actinobacteria.</title>
        <authorList>
            <person name="Sahin N."/>
            <person name="Ay H."/>
            <person name="Saygin H."/>
        </authorList>
    </citation>
    <scope>NUCLEOTIDE SEQUENCE [LARGE SCALE GENOMIC DNA]</scope>
    <source>
        <strain evidence="5 6">KC603</strain>
    </source>
</reference>
<feature type="region of interest" description="Disordered" evidence="1">
    <location>
        <begin position="1"/>
        <end position="22"/>
    </location>
</feature>
<evidence type="ECO:0000259" key="4">
    <source>
        <dbReference type="Pfam" id="PF20737"/>
    </source>
</evidence>
<organism evidence="5 6">
    <name type="scientific">Jiangella ureilytica</name>
    <dbReference type="NCBI Taxonomy" id="2530374"/>
    <lineage>
        <taxon>Bacteria</taxon>
        <taxon>Bacillati</taxon>
        <taxon>Actinomycetota</taxon>
        <taxon>Actinomycetes</taxon>
        <taxon>Jiangellales</taxon>
        <taxon>Jiangellaceae</taxon>
        <taxon>Jiangella</taxon>
    </lineage>
</organism>
<dbReference type="AlphaFoldDB" id="A0A4R4RFL0"/>
<dbReference type="InterPro" id="IPR012878">
    <property type="entry name" value="Beta-AFase-like_GH127_cat"/>
</dbReference>
<keyword evidence="5" id="KW-0378">Hydrolase</keyword>
<dbReference type="PANTHER" id="PTHR43465">
    <property type="entry name" value="DUF1680 DOMAIN PROTEIN (AFU_ORTHOLOGUE AFUA_1G08910)"/>
    <property type="match status" value="1"/>
</dbReference>
<dbReference type="InterPro" id="IPR049174">
    <property type="entry name" value="Beta-AFase-like"/>
</dbReference>
<keyword evidence="6" id="KW-1185">Reference proteome</keyword>
<dbReference type="InterPro" id="IPR008928">
    <property type="entry name" value="6-hairpin_glycosidase_sf"/>
</dbReference>
<proteinExistence type="predicted"/>
<evidence type="ECO:0000259" key="3">
    <source>
        <dbReference type="Pfam" id="PF20736"/>
    </source>
</evidence>
<name>A0A4R4RFL0_9ACTN</name>
<dbReference type="GO" id="GO:0016787">
    <property type="term" value="F:hydrolase activity"/>
    <property type="evidence" value="ECO:0007669"/>
    <property type="project" value="UniProtKB-KW"/>
</dbReference>
<dbReference type="GO" id="GO:0005975">
    <property type="term" value="P:carbohydrate metabolic process"/>
    <property type="evidence" value="ECO:0007669"/>
    <property type="project" value="InterPro"/>
</dbReference>
<dbReference type="Pfam" id="PF07944">
    <property type="entry name" value="Beta-AFase-like_GH127_cat"/>
    <property type="match status" value="1"/>
</dbReference>
<feature type="domain" description="Non-reducing end beta-L-arabinofuranosidase-like GH127 catalytic" evidence="2">
    <location>
        <begin position="32"/>
        <end position="417"/>
    </location>
</feature>
<dbReference type="Pfam" id="PF20737">
    <property type="entry name" value="Glyco_hydro127C"/>
    <property type="match status" value="1"/>
</dbReference>
<dbReference type="EMBL" id="SMKL01000063">
    <property type="protein sequence ID" value="TDC48034.1"/>
    <property type="molecule type" value="Genomic_DNA"/>
</dbReference>
<dbReference type="InterPro" id="IPR049049">
    <property type="entry name" value="Beta-AFase-like_GH127_C"/>
</dbReference>
<dbReference type="PANTHER" id="PTHR43465:SF2">
    <property type="entry name" value="DUF1680 DOMAIN PROTEIN (AFU_ORTHOLOGUE AFUA_1G08910)"/>
    <property type="match status" value="1"/>
</dbReference>
<protein>
    <submittedName>
        <fullName evidence="5">Glycoside hydrolase family 127 protein</fullName>
    </submittedName>
</protein>
<dbReference type="RefSeq" id="WP_131986590.1">
    <property type="nucleotide sequence ID" value="NZ_SMKL01000063.1"/>
</dbReference>
<dbReference type="OrthoDB" id="9757939at2"/>
<evidence type="ECO:0000259" key="2">
    <source>
        <dbReference type="Pfam" id="PF07944"/>
    </source>
</evidence>
<accession>A0A4R4RFL0</accession>
<comment type="caution">
    <text evidence="5">The sequence shown here is derived from an EMBL/GenBank/DDBJ whole genome shotgun (WGS) entry which is preliminary data.</text>
</comment>
<gene>
    <name evidence="5" type="ORF">E1212_22430</name>
</gene>
<sequence length="645" mass="70102">MTAATATTAPGGPVGAHASPHARWRPVAHDAVRLSPGGLLGRWQRRNTEATVPHCIEQLETAGNLDNLRRLVGESDAAYRGLHFADSDIYKVLEATGWDAGRPGGRYPREFVDDVAGLLARAQDADGYLNSWFQGVKTEDRFSDLRWGHELYCLGHLVQAAVALHRTTGRDDLLAIADRFLTLVSSVVESGETAGICGHPEIETALVELYRHTGERRHLELAARMIDARGHGRLGHDHFSSSYFQDHQPVRAADEVTGHAVRQLYLLTGVADVYLETGEPELLHAMERQWASMVDGKTHVTGGLGSRHRDESFGDRYELPAERAYAETCAAIASVMWNWRLLLATGHGRYADELERALYNAVAVGVSADGAGFTYSNPLQLRTGHDGSEEDSPSGRLPWFGCACCPPNLARLMASVHDYVVTTSDTELQLHLYAAGEYLLDGGVLHVSTDYPWDGVVTIAPDEGLRTRGLRLRVPGWCSSFSLVVDGAPVLEPLVEDGYVAVGPGPREVTLTLDLPVRTLRPHPRVDALRGCVAYTRGPVVYCLEQADLPGDLVLEDVRVTPGAAAPVAVAGDDVLPVVLAGRGRHRPPPPGPLYSAASSVADSGDDVAEIEFRLVPYFAWGNRGAGAMRVWIPADEDTNDRRNR</sequence>
<evidence type="ECO:0000256" key="1">
    <source>
        <dbReference type="SAM" id="MobiDB-lite"/>
    </source>
</evidence>
<dbReference type="InterPro" id="IPR049046">
    <property type="entry name" value="Beta-AFase-like_GH127_middle"/>
</dbReference>
<feature type="domain" description="Non-reducing end beta-L-arabinofuranosidase-like GH127 C-terminal" evidence="4">
    <location>
        <begin position="517"/>
        <end position="634"/>
    </location>
</feature>
<dbReference type="Pfam" id="PF20736">
    <property type="entry name" value="Glyco_hydro127M"/>
    <property type="match status" value="1"/>
</dbReference>
<evidence type="ECO:0000313" key="5">
    <source>
        <dbReference type="EMBL" id="TDC48034.1"/>
    </source>
</evidence>
<dbReference type="SUPFAM" id="SSF48208">
    <property type="entry name" value="Six-hairpin glycosidases"/>
    <property type="match status" value="1"/>
</dbReference>